<dbReference type="InterPro" id="IPR053137">
    <property type="entry name" value="NLR-like"/>
</dbReference>
<protein>
    <recommendedName>
        <fullName evidence="3">Nucleoside phosphorylase domain-containing protein</fullName>
    </recommendedName>
</protein>
<dbReference type="Gene3D" id="3.40.50.1580">
    <property type="entry name" value="Nucleoside phosphorylase domain"/>
    <property type="match status" value="1"/>
</dbReference>
<reference evidence="1 2" key="1">
    <citation type="submission" date="2023-08" db="EMBL/GenBank/DDBJ databases">
        <authorList>
            <person name="Palmer J.M."/>
        </authorList>
    </citation>
    <scope>NUCLEOTIDE SEQUENCE [LARGE SCALE GENOMIC DNA]</scope>
    <source>
        <strain evidence="1 2">TWF481</strain>
    </source>
</reference>
<sequence>MAARGAHNQRSFDDYMIGWVCGLPKEQTAAVAMLDERHGSFPQPSGDENNYILGSIGAHNIVITCLPMGIPGLVSASSVSTHMFRSFLNIKFCLLVGTASGIPNGEKVRLGDVVVGTPKDGFPSVAPWEWGMGSRPSRTRRSRTLADPPSFVLAALDRLQAAHGAGESNVSLYLNEMINRDPTLTRYMRSDWFEDILFNPTYAHRVAVGRRGYGNGEEEEEGGGCRDCDRTQIVRRRARGMRVHYGLIASASIVVKDAELRDNLNASLQGKALCLCLEMEAAGVLNNLPCLVIRGISNYADSHKNDVWQEHSAAAAAAFAKDLLGYLSARDVYRADTAQVVMHAQARR</sequence>
<dbReference type="PANTHER" id="PTHR46082:SF11">
    <property type="entry name" value="AAA+ ATPASE DOMAIN-CONTAINING PROTEIN-RELATED"/>
    <property type="match status" value="1"/>
</dbReference>
<evidence type="ECO:0000313" key="2">
    <source>
        <dbReference type="Proteomes" id="UP001370758"/>
    </source>
</evidence>
<dbReference type="Proteomes" id="UP001370758">
    <property type="component" value="Unassembled WGS sequence"/>
</dbReference>
<comment type="caution">
    <text evidence="1">The sequence shown here is derived from an EMBL/GenBank/DDBJ whole genome shotgun (WGS) entry which is preliminary data.</text>
</comment>
<accession>A0AAV9W2B9</accession>
<dbReference type="SUPFAM" id="SSF53167">
    <property type="entry name" value="Purine and uridine phosphorylases"/>
    <property type="match status" value="1"/>
</dbReference>
<dbReference type="AlphaFoldDB" id="A0AAV9W2B9"/>
<dbReference type="InterPro" id="IPR035994">
    <property type="entry name" value="Nucleoside_phosphorylase_sf"/>
</dbReference>
<proteinExistence type="predicted"/>
<keyword evidence="2" id="KW-1185">Reference proteome</keyword>
<evidence type="ECO:0000313" key="1">
    <source>
        <dbReference type="EMBL" id="KAK6499966.1"/>
    </source>
</evidence>
<dbReference type="PANTHER" id="PTHR46082">
    <property type="entry name" value="ATP/GTP-BINDING PROTEIN-RELATED"/>
    <property type="match status" value="1"/>
</dbReference>
<dbReference type="GO" id="GO:0003824">
    <property type="term" value="F:catalytic activity"/>
    <property type="evidence" value="ECO:0007669"/>
    <property type="project" value="InterPro"/>
</dbReference>
<organism evidence="1 2">
    <name type="scientific">Arthrobotrys musiformis</name>
    <dbReference type="NCBI Taxonomy" id="47236"/>
    <lineage>
        <taxon>Eukaryota</taxon>
        <taxon>Fungi</taxon>
        <taxon>Dikarya</taxon>
        <taxon>Ascomycota</taxon>
        <taxon>Pezizomycotina</taxon>
        <taxon>Orbiliomycetes</taxon>
        <taxon>Orbiliales</taxon>
        <taxon>Orbiliaceae</taxon>
        <taxon>Arthrobotrys</taxon>
    </lineage>
</organism>
<gene>
    <name evidence="1" type="ORF">TWF481_010323</name>
</gene>
<evidence type="ECO:0008006" key="3">
    <source>
        <dbReference type="Google" id="ProtNLM"/>
    </source>
</evidence>
<dbReference type="EMBL" id="JAVHJL010000007">
    <property type="protein sequence ID" value="KAK6499966.1"/>
    <property type="molecule type" value="Genomic_DNA"/>
</dbReference>
<dbReference type="GO" id="GO:0009116">
    <property type="term" value="P:nucleoside metabolic process"/>
    <property type="evidence" value="ECO:0007669"/>
    <property type="project" value="InterPro"/>
</dbReference>
<name>A0AAV9W2B9_9PEZI</name>